<accession>A0A7J6ES54</accession>
<dbReference type="Proteomes" id="UP000525078">
    <property type="component" value="Unassembled WGS sequence"/>
</dbReference>
<proteinExistence type="predicted"/>
<protein>
    <submittedName>
        <fullName evidence="1">Uncharacterized protein</fullName>
    </submittedName>
</protein>
<dbReference type="AlphaFoldDB" id="A0A7J6ES54"/>
<comment type="caution">
    <text evidence="1">The sequence shown here is derived from an EMBL/GenBank/DDBJ whole genome shotgun (WGS) entry which is preliminary data.</text>
</comment>
<organism evidence="1 2">
    <name type="scientific">Cannabis sativa</name>
    <name type="common">Hemp</name>
    <name type="synonym">Marijuana</name>
    <dbReference type="NCBI Taxonomy" id="3483"/>
    <lineage>
        <taxon>Eukaryota</taxon>
        <taxon>Viridiplantae</taxon>
        <taxon>Streptophyta</taxon>
        <taxon>Embryophyta</taxon>
        <taxon>Tracheophyta</taxon>
        <taxon>Spermatophyta</taxon>
        <taxon>Magnoliopsida</taxon>
        <taxon>eudicotyledons</taxon>
        <taxon>Gunneridae</taxon>
        <taxon>Pentapetalae</taxon>
        <taxon>rosids</taxon>
        <taxon>fabids</taxon>
        <taxon>Rosales</taxon>
        <taxon>Cannabaceae</taxon>
        <taxon>Cannabis</taxon>
    </lineage>
</organism>
<evidence type="ECO:0000313" key="1">
    <source>
        <dbReference type="EMBL" id="KAF4361274.1"/>
    </source>
</evidence>
<reference evidence="1 2" key="1">
    <citation type="journal article" date="2020" name="bioRxiv">
        <title>Sequence and annotation of 42 cannabis genomes reveals extensive copy number variation in cannabinoid synthesis and pathogen resistance genes.</title>
        <authorList>
            <person name="Mckernan K.J."/>
            <person name="Helbert Y."/>
            <person name="Kane L.T."/>
            <person name="Ebling H."/>
            <person name="Zhang L."/>
            <person name="Liu B."/>
            <person name="Eaton Z."/>
            <person name="Mclaughlin S."/>
            <person name="Kingan S."/>
            <person name="Baybayan P."/>
            <person name="Concepcion G."/>
            <person name="Jordan M."/>
            <person name="Riva A."/>
            <person name="Barbazuk W."/>
            <person name="Harkins T."/>
        </authorList>
    </citation>
    <scope>NUCLEOTIDE SEQUENCE [LARGE SCALE GENOMIC DNA]</scope>
    <source>
        <strain evidence="2">cv. Jamaican Lion 4</strain>
        <tissue evidence="1">Leaf</tissue>
    </source>
</reference>
<sequence length="147" mass="16225">MELSYTLMGTQATIIVDLPKESKALVVEYGMCVLLNYVPSLNDMRFLGESGSNSETKQIDTTNNRMGHFLDSIATEHEPQLERTESVFHPKATTIQGGEEPFVSVKAKGVSSFHSVDEVSEFWANANAPSIGRIHVDPHSVIFCHVT</sequence>
<dbReference type="EMBL" id="JAATIP010000193">
    <property type="protein sequence ID" value="KAF4361274.1"/>
    <property type="molecule type" value="Genomic_DNA"/>
</dbReference>
<evidence type="ECO:0000313" key="2">
    <source>
        <dbReference type="Proteomes" id="UP000525078"/>
    </source>
</evidence>
<name>A0A7J6ES54_CANSA</name>
<gene>
    <name evidence="1" type="ORF">F8388_001163</name>
</gene>